<dbReference type="Gene3D" id="2.40.30.10">
    <property type="entry name" value="Translation factors"/>
    <property type="match status" value="1"/>
</dbReference>
<dbReference type="FunFam" id="3.30.70.870:FF:000001">
    <property type="entry name" value="Elongation factor G"/>
    <property type="match status" value="1"/>
</dbReference>
<keyword evidence="3 7" id="KW-0547">Nucleotide-binding</keyword>
<dbReference type="SUPFAM" id="SSF50447">
    <property type="entry name" value="Translation proteins"/>
    <property type="match status" value="1"/>
</dbReference>
<organism evidence="9 10">
    <name type="scientific">Vagococcus carniphilus</name>
    <dbReference type="NCBI Taxonomy" id="218144"/>
    <lineage>
        <taxon>Bacteria</taxon>
        <taxon>Bacillati</taxon>
        <taxon>Bacillota</taxon>
        <taxon>Bacilli</taxon>
        <taxon>Lactobacillales</taxon>
        <taxon>Enterococcaceae</taxon>
        <taxon>Vagococcus</taxon>
    </lineage>
</organism>
<dbReference type="InterPro" id="IPR000640">
    <property type="entry name" value="EFG_V-like"/>
</dbReference>
<dbReference type="AlphaFoldDB" id="A0AAW8U836"/>
<keyword evidence="6 7" id="KW-0342">GTP-binding</keyword>
<dbReference type="SUPFAM" id="SSF52540">
    <property type="entry name" value="P-loop containing nucleoside triphosphate hydrolases"/>
    <property type="match status" value="1"/>
</dbReference>
<dbReference type="InterPro" id="IPR004540">
    <property type="entry name" value="Transl_elong_EFG/EF2"/>
</dbReference>
<dbReference type="Gene3D" id="3.30.70.240">
    <property type="match status" value="1"/>
</dbReference>
<evidence type="ECO:0000313" key="10">
    <source>
        <dbReference type="Proteomes" id="UP001268577"/>
    </source>
</evidence>
<dbReference type="InterPro" id="IPR027417">
    <property type="entry name" value="P-loop_NTPase"/>
</dbReference>
<dbReference type="PROSITE" id="PS51722">
    <property type="entry name" value="G_TR_2"/>
    <property type="match status" value="1"/>
</dbReference>
<evidence type="ECO:0000256" key="1">
    <source>
        <dbReference type="ARBA" id="ARBA00005870"/>
    </source>
</evidence>
<dbReference type="InterPro" id="IPR041095">
    <property type="entry name" value="EFG_II"/>
</dbReference>
<evidence type="ECO:0000256" key="7">
    <source>
        <dbReference type="HAMAP-Rule" id="MF_00054"/>
    </source>
</evidence>
<feature type="binding site" evidence="7">
    <location>
        <begin position="135"/>
        <end position="138"/>
    </location>
    <ligand>
        <name>GTP</name>
        <dbReference type="ChEBI" id="CHEBI:37565"/>
    </ligand>
</feature>
<proteinExistence type="inferred from homology"/>
<evidence type="ECO:0000259" key="8">
    <source>
        <dbReference type="PROSITE" id="PS51722"/>
    </source>
</evidence>
<dbReference type="GO" id="GO:0003746">
    <property type="term" value="F:translation elongation factor activity"/>
    <property type="evidence" value="ECO:0007669"/>
    <property type="project" value="UniProtKB-UniRule"/>
</dbReference>
<feature type="binding site" evidence="7">
    <location>
        <begin position="17"/>
        <end position="24"/>
    </location>
    <ligand>
        <name>GTP</name>
        <dbReference type="ChEBI" id="CHEBI:37565"/>
    </ligand>
</feature>
<dbReference type="CDD" id="cd16262">
    <property type="entry name" value="EFG_III"/>
    <property type="match status" value="1"/>
</dbReference>
<dbReference type="Pfam" id="PF00009">
    <property type="entry name" value="GTP_EFTU"/>
    <property type="match status" value="1"/>
</dbReference>
<dbReference type="InterPro" id="IPR009000">
    <property type="entry name" value="Transl_B-barrel_sf"/>
</dbReference>
<dbReference type="PANTHER" id="PTHR43261">
    <property type="entry name" value="TRANSLATION ELONGATION FACTOR G-RELATED"/>
    <property type="match status" value="1"/>
</dbReference>
<dbReference type="CDD" id="cd03713">
    <property type="entry name" value="EFG_mtEFG_C"/>
    <property type="match status" value="1"/>
</dbReference>
<dbReference type="InterPro" id="IPR009022">
    <property type="entry name" value="EFG_III"/>
</dbReference>
<dbReference type="Gene3D" id="3.30.70.870">
    <property type="entry name" value="Elongation Factor G (Translational Gtpase), domain 3"/>
    <property type="match status" value="1"/>
</dbReference>
<keyword evidence="4 7" id="KW-0251">Elongation factor</keyword>
<dbReference type="Pfam" id="PF03764">
    <property type="entry name" value="EFG_IV"/>
    <property type="match status" value="1"/>
</dbReference>
<dbReference type="GO" id="GO:0003924">
    <property type="term" value="F:GTPase activity"/>
    <property type="evidence" value="ECO:0007669"/>
    <property type="project" value="InterPro"/>
</dbReference>
<gene>
    <name evidence="7 9" type="primary">fusA</name>
    <name evidence="9" type="ORF">P7H70_09930</name>
</gene>
<dbReference type="GO" id="GO:0005525">
    <property type="term" value="F:GTP binding"/>
    <property type="evidence" value="ECO:0007669"/>
    <property type="project" value="UniProtKB-UniRule"/>
</dbReference>
<name>A0AAW8U836_9ENTE</name>
<dbReference type="FunFam" id="3.30.70.240:FF:000001">
    <property type="entry name" value="Elongation factor G"/>
    <property type="match status" value="1"/>
</dbReference>
<dbReference type="InterPro" id="IPR004161">
    <property type="entry name" value="EFTu-like_2"/>
</dbReference>
<dbReference type="CDD" id="cd04088">
    <property type="entry name" value="EFG_mtEFG_II"/>
    <property type="match status" value="1"/>
</dbReference>
<dbReference type="InterPro" id="IPR014721">
    <property type="entry name" value="Ribsml_uS5_D2-typ_fold_subgr"/>
</dbReference>
<dbReference type="FunFam" id="2.40.30.10:FF:000006">
    <property type="entry name" value="Elongation factor G"/>
    <property type="match status" value="1"/>
</dbReference>
<dbReference type="InterPro" id="IPR035649">
    <property type="entry name" value="EFG_V"/>
</dbReference>
<dbReference type="FunFam" id="3.40.50.300:FF:000029">
    <property type="entry name" value="Elongation factor G"/>
    <property type="match status" value="1"/>
</dbReference>
<dbReference type="SMART" id="SM00838">
    <property type="entry name" value="EFG_C"/>
    <property type="match status" value="1"/>
</dbReference>
<evidence type="ECO:0000256" key="6">
    <source>
        <dbReference type="ARBA" id="ARBA00023134"/>
    </source>
</evidence>
<dbReference type="CDD" id="cd01886">
    <property type="entry name" value="EF-G"/>
    <property type="match status" value="1"/>
</dbReference>
<dbReference type="Pfam" id="PF03144">
    <property type="entry name" value="GTP_EFTU_D2"/>
    <property type="match status" value="1"/>
</dbReference>
<dbReference type="PANTHER" id="PTHR43261:SF1">
    <property type="entry name" value="RIBOSOME-RELEASING FACTOR 2, MITOCHONDRIAL"/>
    <property type="match status" value="1"/>
</dbReference>
<dbReference type="NCBIfam" id="NF009381">
    <property type="entry name" value="PRK12740.1-5"/>
    <property type="match status" value="1"/>
</dbReference>
<dbReference type="InterPro" id="IPR035647">
    <property type="entry name" value="EFG_III/V"/>
</dbReference>
<dbReference type="FunFam" id="3.30.230.10:FF:000003">
    <property type="entry name" value="Elongation factor G"/>
    <property type="match status" value="1"/>
</dbReference>
<comment type="caution">
    <text evidence="9">The sequence shown here is derived from an EMBL/GenBank/DDBJ whole genome shotgun (WGS) entry which is preliminary data.</text>
</comment>
<dbReference type="InterPro" id="IPR000795">
    <property type="entry name" value="T_Tr_GTP-bd_dom"/>
</dbReference>
<evidence type="ECO:0000256" key="4">
    <source>
        <dbReference type="ARBA" id="ARBA00022768"/>
    </source>
</evidence>
<dbReference type="Gene3D" id="3.40.50.300">
    <property type="entry name" value="P-loop containing nucleotide triphosphate hydrolases"/>
    <property type="match status" value="1"/>
</dbReference>
<dbReference type="GO" id="GO:0005737">
    <property type="term" value="C:cytoplasm"/>
    <property type="evidence" value="ECO:0007669"/>
    <property type="project" value="UniProtKB-SubCell"/>
</dbReference>
<sequence>MTREFSLENTRNIGIMAHVDAGKTTTTERILYYTGKIHKLGETHEGASQMDWMEQEQERGITITSAATTAQWKGYRVNIIDTPGHVDFTIEVQRSLRVLDGAVTVLDSQSGVEPQTETVWRQATDYKVPRVVFCNKMDKIGADFLYSVKTLHDRLQANAHPIQLPIGSEDNFTGIIDLITMKAEIYTNDLGTDIREEEIPEEYMEQAIEWREKLVEAVAETDEELMMKYLDGEEISIEELKAGIRRATINVEFFPVMAGSAFKNKGVQLMLDAVLDYLPSPTDVEAIKGTDTKTEEETTRPSDDNAPFSSLAFKVMTDPFVGRLTFFRVYSGTLESGSYVLNASKDKKERIGRILQMHANSREEINTVYSGDIAAAVGLKDTTTGDTLCALDAPVILESIEFPDPVIQVAVEPKSKADQDKMGVALQKLAEEDPSFRVETNVETGETVISGMGELHLDVLVDRMRREFKVDANVGAPQVSYRETFRAPVTQAEGKFVRQSGGKGQYGHVWVEFTPNEEGKGFEFENAIVGGVVPREYIPAVEKGLADSMNNGVLAGYPLVDIKAKLYDGSYHDVDSNETAFRVAASMALRAAAKKAQPAILEPMMKVTVTVPEEYLGDIMGHVTSRRGRVEGMEAHGNSQIVNALVPLAEMFGYATTLRSATQGRGTFMMVFDHYEDVPKSIQEEIIKKNGGSAE</sequence>
<dbReference type="Pfam" id="PF14492">
    <property type="entry name" value="EFG_III"/>
    <property type="match status" value="1"/>
</dbReference>
<feature type="domain" description="Tr-type G" evidence="8">
    <location>
        <begin position="8"/>
        <end position="282"/>
    </location>
</feature>
<dbReference type="InterPro" id="IPR005517">
    <property type="entry name" value="Transl_elong_EFG/EF2_IV"/>
</dbReference>
<reference evidence="9" key="1">
    <citation type="submission" date="2023-03" db="EMBL/GenBank/DDBJ databases">
        <authorList>
            <person name="Shen W."/>
            <person name="Cai J."/>
        </authorList>
    </citation>
    <scope>NUCLEOTIDE SEQUENCE</scope>
    <source>
        <strain evidence="9">P96-3</strain>
    </source>
</reference>
<dbReference type="PROSITE" id="PS00301">
    <property type="entry name" value="G_TR_1"/>
    <property type="match status" value="1"/>
</dbReference>
<dbReference type="RefSeq" id="WP_311877602.1">
    <property type="nucleotide sequence ID" value="NZ_JARQBZ010000017.1"/>
</dbReference>
<dbReference type="InterPro" id="IPR005225">
    <property type="entry name" value="Small_GTP-bd"/>
</dbReference>
<dbReference type="EMBL" id="JARQBZ010000017">
    <property type="protein sequence ID" value="MDT2834379.1"/>
    <property type="molecule type" value="Genomic_DNA"/>
</dbReference>
<accession>A0AAW8U836</accession>
<dbReference type="NCBIfam" id="TIGR00231">
    <property type="entry name" value="small_GTP"/>
    <property type="match status" value="1"/>
</dbReference>
<dbReference type="InterPro" id="IPR020568">
    <property type="entry name" value="Ribosomal_Su5_D2-typ_SF"/>
</dbReference>
<dbReference type="NCBIfam" id="TIGR00484">
    <property type="entry name" value="EF-G"/>
    <property type="match status" value="1"/>
</dbReference>
<dbReference type="GO" id="GO:0032790">
    <property type="term" value="P:ribosome disassembly"/>
    <property type="evidence" value="ECO:0007669"/>
    <property type="project" value="TreeGrafter"/>
</dbReference>
<dbReference type="InterPro" id="IPR047872">
    <property type="entry name" value="EFG_IV"/>
</dbReference>
<dbReference type="Proteomes" id="UP001268577">
    <property type="component" value="Unassembled WGS sequence"/>
</dbReference>
<dbReference type="SUPFAM" id="SSF54211">
    <property type="entry name" value="Ribosomal protein S5 domain 2-like"/>
    <property type="match status" value="1"/>
</dbReference>
<dbReference type="InterPro" id="IPR031157">
    <property type="entry name" value="G_TR_CS"/>
</dbReference>
<feature type="binding site" evidence="7">
    <location>
        <begin position="81"/>
        <end position="85"/>
    </location>
    <ligand>
        <name>GTP</name>
        <dbReference type="ChEBI" id="CHEBI:37565"/>
    </ligand>
</feature>
<evidence type="ECO:0000256" key="2">
    <source>
        <dbReference type="ARBA" id="ARBA00017872"/>
    </source>
</evidence>
<dbReference type="HAMAP" id="MF_00054_B">
    <property type="entry name" value="EF_G_EF_2_B"/>
    <property type="match status" value="1"/>
</dbReference>
<dbReference type="NCBIfam" id="NF009379">
    <property type="entry name" value="PRK12740.1-3"/>
    <property type="match status" value="1"/>
</dbReference>
<evidence type="ECO:0000256" key="5">
    <source>
        <dbReference type="ARBA" id="ARBA00022917"/>
    </source>
</evidence>
<keyword evidence="7" id="KW-0963">Cytoplasm</keyword>
<dbReference type="SMART" id="SM00889">
    <property type="entry name" value="EFG_IV"/>
    <property type="match status" value="1"/>
</dbReference>
<keyword evidence="5 7" id="KW-0648">Protein biosynthesis</keyword>
<evidence type="ECO:0000313" key="9">
    <source>
        <dbReference type="EMBL" id="MDT2834379.1"/>
    </source>
</evidence>
<protein>
    <recommendedName>
        <fullName evidence="2 7">Elongation factor G</fullName>
        <shortName evidence="7">EF-G</shortName>
    </recommendedName>
</protein>
<evidence type="ECO:0000256" key="3">
    <source>
        <dbReference type="ARBA" id="ARBA00022741"/>
    </source>
</evidence>
<dbReference type="SUPFAM" id="SSF54980">
    <property type="entry name" value="EF-G C-terminal domain-like"/>
    <property type="match status" value="2"/>
</dbReference>
<comment type="similarity">
    <text evidence="1 7">Belongs to the TRAFAC class translation factor GTPase superfamily. Classic translation factor GTPase family. EF-G/EF-2 subfamily.</text>
</comment>
<dbReference type="CDD" id="cd01434">
    <property type="entry name" value="EFG_mtEFG1_IV"/>
    <property type="match status" value="1"/>
</dbReference>
<comment type="subcellular location">
    <subcellularLocation>
        <location evidence="7">Cytoplasm</location>
    </subcellularLocation>
</comment>
<dbReference type="Pfam" id="PF00679">
    <property type="entry name" value="EFG_C"/>
    <property type="match status" value="1"/>
</dbReference>
<dbReference type="PRINTS" id="PR00315">
    <property type="entry name" value="ELONGATNFCT"/>
</dbReference>
<dbReference type="Gene3D" id="3.30.230.10">
    <property type="match status" value="1"/>
</dbReference>
<comment type="function">
    <text evidence="7">Catalyzes the GTP-dependent ribosomal translocation step during translation elongation. During this step, the ribosome changes from the pre-translocational (PRE) to the post-translocational (POST) state as the newly formed A-site-bound peptidyl-tRNA and P-site-bound deacylated tRNA move to the P and E sites, respectively. Catalyzes the coordinated movement of the two tRNA molecules, the mRNA and conformational changes in the ribosome.</text>
</comment>